<feature type="domain" description="AB hydrolase-1" evidence="2">
    <location>
        <begin position="16"/>
        <end position="236"/>
    </location>
</feature>
<dbReference type="PANTHER" id="PTHR43798:SF31">
    <property type="entry name" value="AB HYDROLASE SUPERFAMILY PROTEIN YCLE"/>
    <property type="match status" value="1"/>
</dbReference>
<evidence type="ECO:0000256" key="1">
    <source>
        <dbReference type="ARBA" id="ARBA00022801"/>
    </source>
</evidence>
<dbReference type="GO" id="GO:0016020">
    <property type="term" value="C:membrane"/>
    <property type="evidence" value="ECO:0007669"/>
    <property type="project" value="TreeGrafter"/>
</dbReference>
<evidence type="ECO:0000313" key="3">
    <source>
        <dbReference type="EMBL" id="RZS44702.1"/>
    </source>
</evidence>
<dbReference type="GO" id="GO:0016787">
    <property type="term" value="F:hydrolase activity"/>
    <property type="evidence" value="ECO:0007669"/>
    <property type="project" value="UniProtKB-KW"/>
</dbReference>
<accession>A0A4Q7L8H6</accession>
<dbReference type="InterPro" id="IPR029058">
    <property type="entry name" value="AB_hydrolase_fold"/>
</dbReference>
<dbReference type="PRINTS" id="PR00111">
    <property type="entry name" value="ABHYDROLASE"/>
</dbReference>
<dbReference type="InterPro" id="IPR050266">
    <property type="entry name" value="AB_hydrolase_sf"/>
</dbReference>
<proteinExistence type="predicted"/>
<organism evidence="3 4">
    <name type="scientific">Herbihabitans rhizosphaerae</name>
    <dbReference type="NCBI Taxonomy" id="1872711"/>
    <lineage>
        <taxon>Bacteria</taxon>
        <taxon>Bacillati</taxon>
        <taxon>Actinomycetota</taxon>
        <taxon>Actinomycetes</taxon>
        <taxon>Pseudonocardiales</taxon>
        <taxon>Pseudonocardiaceae</taxon>
        <taxon>Herbihabitans</taxon>
    </lineage>
</organism>
<evidence type="ECO:0000259" key="2">
    <source>
        <dbReference type="Pfam" id="PF00561"/>
    </source>
</evidence>
<gene>
    <name evidence="3" type="ORF">EV193_101578</name>
</gene>
<evidence type="ECO:0000313" key="4">
    <source>
        <dbReference type="Proteomes" id="UP000294257"/>
    </source>
</evidence>
<dbReference type="OrthoDB" id="4944883at2"/>
<protein>
    <submittedName>
        <fullName evidence="3">Pimeloyl-ACP methyl ester carboxylesterase</fullName>
    </submittedName>
</protein>
<dbReference type="PANTHER" id="PTHR43798">
    <property type="entry name" value="MONOACYLGLYCEROL LIPASE"/>
    <property type="match status" value="1"/>
</dbReference>
<comment type="caution">
    <text evidence="3">The sequence shown here is derived from an EMBL/GenBank/DDBJ whole genome shotgun (WGS) entry which is preliminary data.</text>
</comment>
<keyword evidence="1" id="KW-0378">Hydrolase</keyword>
<dbReference type="InterPro" id="IPR000073">
    <property type="entry name" value="AB_hydrolase_1"/>
</dbReference>
<dbReference type="Pfam" id="PF00561">
    <property type="entry name" value="Abhydrolase_1"/>
    <property type="match status" value="1"/>
</dbReference>
<dbReference type="SUPFAM" id="SSF53474">
    <property type="entry name" value="alpha/beta-Hydrolases"/>
    <property type="match status" value="1"/>
</dbReference>
<dbReference type="AlphaFoldDB" id="A0A4Q7L8H6"/>
<keyword evidence="4" id="KW-1185">Reference proteome</keyword>
<dbReference type="Gene3D" id="3.40.50.1820">
    <property type="entry name" value="alpha/beta hydrolase"/>
    <property type="match status" value="1"/>
</dbReference>
<name>A0A4Q7L8H6_9PSEU</name>
<dbReference type="EMBL" id="SGWQ01000001">
    <property type="protein sequence ID" value="RZS44702.1"/>
    <property type="molecule type" value="Genomic_DNA"/>
</dbReference>
<reference evidence="3 4" key="1">
    <citation type="submission" date="2019-02" db="EMBL/GenBank/DDBJ databases">
        <title>Genomic Encyclopedia of Type Strains, Phase IV (KMG-IV): sequencing the most valuable type-strain genomes for metagenomic binning, comparative biology and taxonomic classification.</title>
        <authorList>
            <person name="Goeker M."/>
        </authorList>
    </citation>
    <scope>NUCLEOTIDE SEQUENCE [LARGE SCALE GENOMIC DNA]</scope>
    <source>
        <strain evidence="3 4">DSM 101727</strain>
    </source>
</reference>
<dbReference type="Proteomes" id="UP000294257">
    <property type="component" value="Unassembled WGS sequence"/>
</dbReference>
<dbReference type="RefSeq" id="WP_130342349.1">
    <property type="nucleotide sequence ID" value="NZ_SGWQ01000001.1"/>
</dbReference>
<sequence length="256" mass="26554">MAEHFFRTVRGSGPGLLLAHGAGGGIAPNFGPIMVRLAAEYTVVGVDYPGTGATPRATAPLSLDDLADELVRAGLDAGLDTFAILGYSLGTAVAVRAASRHPDRVTALVLTAGFARPDNPMRLALDVWAALLDGDRRLLATFLTMAASGRSRLESLTPGRLDKSIDQLAGVIPPGSPEHVALAASVDTTGELAAITVPTLIVATTEDLLTPPVLSERLASGIPGAELIRIRSGHDIGTEAPDEWLDALTRFLAKAV</sequence>